<dbReference type="Proteomes" id="UP000186471">
    <property type="component" value="Unassembled WGS sequence"/>
</dbReference>
<dbReference type="OrthoDB" id="10015321at2"/>
<evidence type="ECO:0000256" key="1">
    <source>
        <dbReference type="SAM" id="MobiDB-lite"/>
    </source>
</evidence>
<proteinExistence type="predicted"/>
<reference evidence="2 3" key="1">
    <citation type="submission" date="2016-12" db="EMBL/GenBank/DDBJ databases">
        <title>Genomic comparison of strains in the 'Actinomyces naeslundii' group.</title>
        <authorList>
            <person name="Mughal S.R."/>
            <person name="Do T."/>
            <person name="Gilbert S.C."/>
            <person name="Witherden E.A."/>
            <person name="Didelot X."/>
            <person name="Beighton D."/>
        </authorList>
    </citation>
    <scope>NUCLEOTIDE SEQUENCE [LARGE SCALE GENOMIC DNA]</scope>
    <source>
        <strain evidence="2 3">R21091</strain>
    </source>
</reference>
<evidence type="ECO:0000313" key="3">
    <source>
        <dbReference type="Proteomes" id="UP000186471"/>
    </source>
</evidence>
<sequence>MATDIDIDSVTTMLGRGQDQEVSGLSREAVDRARVAAGLSADELNGLAASSEFRQAREDWDAANHDWMRANTRYAALGSGVSDEQREMFSEQYDRAYDRFVESEARLHEAAFDATGNPQVGERFSRFAGEVELALRDHQGPQHKASKEKVLTPALGAPRVGPAPATSVPSPGGAPRVGGHVQGRSHEQGPSMDR</sequence>
<feature type="compositionally biased region" description="Basic and acidic residues" evidence="1">
    <location>
        <begin position="137"/>
        <end position="150"/>
    </location>
</feature>
<dbReference type="AlphaFoldDB" id="A0A1Q8VJB4"/>
<organism evidence="2 3">
    <name type="scientific">Actinomyces oris</name>
    <dbReference type="NCBI Taxonomy" id="544580"/>
    <lineage>
        <taxon>Bacteria</taxon>
        <taxon>Bacillati</taxon>
        <taxon>Actinomycetota</taxon>
        <taxon>Actinomycetes</taxon>
        <taxon>Actinomycetales</taxon>
        <taxon>Actinomycetaceae</taxon>
        <taxon>Actinomyces</taxon>
    </lineage>
</organism>
<evidence type="ECO:0000313" key="2">
    <source>
        <dbReference type="EMBL" id="OLO48177.1"/>
    </source>
</evidence>
<dbReference type="EMBL" id="MSKK01000008">
    <property type="protein sequence ID" value="OLO48177.1"/>
    <property type="molecule type" value="Genomic_DNA"/>
</dbReference>
<comment type="caution">
    <text evidence="2">The sequence shown here is derived from an EMBL/GenBank/DDBJ whole genome shotgun (WGS) entry which is preliminary data.</text>
</comment>
<protein>
    <submittedName>
        <fullName evidence="2">Uncharacterized protein</fullName>
    </submittedName>
</protein>
<dbReference type="RefSeq" id="WP_075410975.1">
    <property type="nucleotide sequence ID" value="NZ_MSKK01000008.1"/>
</dbReference>
<name>A0A1Q8VJB4_9ACTO</name>
<feature type="region of interest" description="Disordered" evidence="1">
    <location>
        <begin position="137"/>
        <end position="194"/>
    </location>
</feature>
<feature type="compositionally biased region" description="Basic and acidic residues" evidence="1">
    <location>
        <begin position="184"/>
        <end position="194"/>
    </location>
</feature>
<accession>A0A1Q8VJB4</accession>
<gene>
    <name evidence="2" type="ORF">BKH31_02815</name>
</gene>